<gene>
    <name evidence="2" type="ORF">GCM10010345_70210</name>
</gene>
<comment type="caution">
    <text evidence="2">The sequence shown here is derived from an EMBL/GenBank/DDBJ whole genome shotgun (WGS) entry which is preliminary data.</text>
</comment>
<name>A0ABQ3D8V7_9ACTN</name>
<dbReference type="Proteomes" id="UP000653644">
    <property type="component" value="Unassembled WGS sequence"/>
</dbReference>
<protein>
    <submittedName>
        <fullName evidence="2">Uncharacterized protein</fullName>
    </submittedName>
</protein>
<feature type="region of interest" description="Disordered" evidence="1">
    <location>
        <begin position="1"/>
        <end position="21"/>
    </location>
</feature>
<sequence length="85" mass="9515">MEASRKAAHDTSLPTVTPEGPAMYALELHRLRSAELRRTAQEDRLAREAVRSRRAARRAEPAADGAPAAESHTDRPRRHRLPRIA</sequence>
<organism evidence="2 3">
    <name type="scientific">Streptomyces canarius</name>
    <dbReference type="NCBI Taxonomy" id="285453"/>
    <lineage>
        <taxon>Bacteria</taxon>
        <taxon>Bacillati</taxon>
        <taxon>Actinomycetota</taxon>
        <taxon>Actinomycetes</taxon>
        <taxon>Kitasatosporales</taxon>
        <taxon>Streptomycetaceae</taxon>
        <taxon>Streptomyces</taxon>
    </lineage>
</organism>
<evidence type="ECO:0000256" key="1">
    <source>
        <dbReference type="SAM" id="MobiDB-lite"/>
    </source>
</evidence>
<keyword evidence="3" id="KW-1185">Reference proteome</keyword>
<reference evidence="3" key="1">
    <citation type="journal article" date="2019" name="Int. J. Syst. Evol. Microbiol.">
        <title>The Global Catalogue of Microorganisms (GCM) 10K type strain sequencing project: providing services to taxonomists for standard genome sequencing and annotation.</title>
        <authorList>
            <consortium name="The Broad Institute Genomics Platform"/>
            <consortium name="The Broad Institute Genome Sequencing Center for Infectious Disease"/>
            <person name="Wu L."/>
            <person name="Ma J."/>
        </authorList>
    </citation>
    <scope>NUCLEOTIDE SEQUENCE [LARGE SCALE GENOMIC DNA]</scope>
    <source>
        <strain evidence="3">JCM 4733</strain>
    </source>
</reference>
<evidence type="ECO:0000313" key="2">
    <source>
        <dbReference type="EMBL" id="GHA55633.1"/>
    </source>
</evidence>
<proteinExistence type="predicted"/>
<feature type="region of interest" description="Disordered" evidence="1">
    <location>
        <begin position="42"/>
        <end position="85"/>
    </location>
</feature>
<dbReference type="EMBL" id="BMVN01000036">
    <property type="protein sequence ID" value="GHA55633.1"/>
    <property type="molecule type" value="Genomic_DNA"/>
</dbReference>
<feature type="compositionally biased region" description="Basic and acidic residues" evidence="1">
    <location>
        <begin position="42"/>
        <end position="61"/>
    </location>
</feature>
<accession>A0ABQ3D8V7</accession>
<evidence type="ECO:0000313" key="3">
    <source>
        <dbReference type="Proteomes" id="UP000653644"/>
    </source>
</evidence>
<feature type="compositionally biased region" description="Basic residues" evidence="1">
    <location>
        <begin position="75"/>
        <end position="85"/>
    </location>
</feature>